<reference evidence="4" key="1">
    <citation type="journal article" date="2023" name="Plant Biotechnol. J.">
        <title>Chromosome-level wild Hevea brasiliensis genome provides new tools for genomic-assisted breeding and valuable loci to elevate rubber yield.</title>
        <authorList>
            <person name="Cheng H."/>
            <person name="Song X."/>
            <person name="Hu Y."/>
            <person name="Wu T."/>
            <person name="Yang Q."/>
            <person name="An Z."/>
            <person name="Feng S."/>
            <person name="Deng Z."/>
            <person name="Wu W."/>
            <person name="Zeng X."/>
            <person name="Tu M."/>
            <person name="Wang X."/>
            <person name="Huang H."/>
        </authorList>
    </citation>
    <scope>NUCLEOTIDE SEQUENCE</scope>
    <source>
        <strain evidence="4">MT/VB/25A 57/8</strain>
    </source>
</reference>
<comment type="caution">
    <text evidence="4">The sequence shown here is derived from an EMBL/GenBank/DDBJ whole genome shotgun (WGS) entry which is preliminary data.</text>
</comment>
<protein>
    <recommendedName>
        <fullName evidence="3">NAD-dependent epimerase/dehydratase domain-containing protein</fullName>
    </recommendedName>
</protein>
<organism evidence="4 5">
    <name type="scientific">Hevea brasiliensis</name>
    <name type="common">Para rubber tree</name>
    <name type="synonym">Siphonia brasiliensis</name>
    <dbReference type="NCBI Taxonomy" id="3981"/>
    <lineage>
        <taxon>Eukaryota</taxon>
        <taxon>Viridiplantae</taxon>
        <taxon>Streptophyta</taxon>
        <taxon>Embryophyta</taxon>
        <taxon>Tracheophyta</taxon>
        <taxon>Spermatophyta</taxon>
        <taxon>Magnoliopsida</taxon>
        <taxon>eudicotyledons</taxon>
        <taxon>Gunneridae</taxon>
        <taxon>Pentapetalae</taxon>
        <taxon>rosids</taxon>
        <taxon>fabids</taxon>
        <taxon>Malpighiales</taxon>
        <taxon>Euphorbiaceae</taxon>
        <taxon>Crotonoideae</taxon>
        <taxon>Micrandreae</taxon>
        <taxon>Hevea</taxon>
    </lineage>
</organism>
<dbReference type="PANTHER" id="PTHR10366:SF799">
    <property type="entry name" value="NAD-DEPENDENT EPIMERASE_DEHYDRATASE DOMAIN-CONTAINING PROTEIN"/>
    <property type="match status" value="1"/>
</dbReference>
<dbReference type="Gene3D" id="3.40.50.720">
    <property type="entry name" value="NAD(P)-binding Rossmann-like Domain"/>
    <property type="match status" value="1"/>
</dbReference>
<dbReference type="Pfam" id="PF01370">
    <property type="entry name" value="Epimerase"/>
    <property type="match status" value="1"/>
</dbReference>
<dbReference type="InterPro" id="IPR001509">
    <property type="entry name" value="Epimerase_deHydtase"/>
</dbReference>
<proteinExistence type="predicted"/>
<dbReference type="InterPro" id="IPR050425">
    <property type="entry name" value="NAD(P)_dehydrat-like"/>
</dbReference>
<keyword evidence="5" id="KW-1185">Reference proteome</keyword>
<evidence type="ECO:0000313" key="5">
    <source>
        <dbReference type="Proteomes" id="UP001174677"/>
    </source>
</evidence>
<evidence type="ECO:0000256" key="2">
    <source>
        <dbReference type="ARBA" id="ARBA00023002"/>
    </source>
</evidence>
<keyword evidence="1" id="KW-0521">NADP</keyword>
<keyword evidence="2" id="KW-0560">Oxidoreductase</keyword>
<dbReference type="Proteomes" id="UP001174677">
    <property type="component" value="Chromosome 14"/>
</dbReference>
<accession>A0ABQ9L408</accession>
<evidence type="ECO:0000259" key="3">
    <source>
        <dbReference type="Pfam" id="PF01370"/>
    </source>
</evidence>
<gene>
    <name evidence="4" type="ORF">P3X46_024371</name>
</gene>
<dbReference type="PANTHER" id="PTHR10366">
    <property type="entry name" value="NAD DEPENDENT EPIMERASE/DEHYDRATASE"/>
    <property type="match status" value="1"/>
</dbReference>
<dbReference type="EMBL" id="JARPOI010000014">
    <property type="protein sequence ID" value="KAJ9158825.1"/>
    <property type="molecule type" value="Genomic_DNA"/>
</dbReference>
<evidence type="ECO:0000313" key="4">
    <source>
        <dbReference type="EMBL" id="KAJ9158825.1"/>
    </source>
</evidence>
<evidence type="ECO:0000256" key="1">
    <source>
        <dbReference type="ARBA" id="ARBA00022857"/>
    </source>
</evidence>
<dbReference type="InterPro" id="IPR036291">
    <property type="entry name" value="NAD(P)-bd_dom_sf"/>
</dbReference>
<dbReference type="SUPFAM" id="SSF51735">
    <property type="entry name" value="NAD(P)-binding Rossmann-fold domains"/>
    <property type="match status" value="1"/>
</dbReference>
<dbReference type="CDD" id="cd08958">
    <property type="entry name" value="FR_SDR_e"/>
    <property type="match status" value="1"/>
</dbReference>
<feature type="domain" description="NAD-dependent epimerase/dehydratase" evidence="3">
    <location>
        <begin position="8"/>
        <end position="243"/>
    </location>
</feature>
<name>A0ABQ9L408_HEVBR</name>
<sequence length="324" mass="35735">MSGEGKVVCVTGGSGYIASWLVNFLLQKGYTVKATVRNPSDPRKTDHLLALDGAKERLHLFKADLLGEGSFDSAIYGCEGVFHAASPVLFSATDPQAELIDPAVKGTLNVLKSCKKVQFIKRVVITSSMATVLYGRKPLTPDVVVDKTWQSDPAVCKEMKLWYMLAKTFAEEAAWNFAEENAIDLVTIHPAYVIGPLLQPTLNFSVEMILNLVNGAQTYPNTYYSSTDVRDVAEAHIRAFEIPAACGRYCLVANVSHFSEVLKIVHEHFPSLHLPAKCDDNHPFLPQHKTSKEKARILGINFIPLEATLKDTIESLKEKGFLSI</sequence>